<dbReference type="Pfam" id="PF03235">
    <property type="entry name" value="GmrSD_N"/>
    <property type="match status" value="1"/>
</dbReference>
<accession>A0ABT3C4Y0</accession>
<proteinExistence type="predicted"/>
<evidence type="ECO:0000313" key="3">
    <source>
        <dbReference type="Proteomes" id="UP001526201"/>
    </source>
</evidence>
<organism evidence="2 3">
    <name type="scientific">Mycolicibacterium komossense</name>
    <dbReference type="NCBI Taxonomy" id="1779"/>
    <lineage>
        <taxon>Bacteria</taxon>
        <taxon>Bacillati</taxon>
        <taxon>Actinomycetota</taxon>
        <taxon>Actinomycetes</taxon>
        <taxon>Mycobacteriales</taxon>
        <taxon>Mycobacteriaceae</taxon>
        <taxon>Mycolicibacterium</taxon>
    </lineage>
</organism>
<dbReference type="PANTHER" id="PTHR39639">
    <property type="entry name" value="CHROMOSOME 16, WHOLE GENOME SHOTGUN SEQUENCE"/>
    <property type="match status" value="1"/>
</dbReference>
<name>A0ABT3C4Y0_9MYCO</name>
<gene>
    <name evidence="2" type="ORF">H7J73_00540</name>
</gene>
<evidence type="ECO:0000259" key="1">
    <source>
        <dbReference type="Pfam" id="PF03235"/>
    </source>
</evidence>
<dbReference type="EMBL" id="JACKTY010000004">
    <property type="protein sequence ID" value="MCV7224534.1"/>
    <property type="molecule type" value="Genomic_DNA"/>
</dbReference>
<dbReference type="InterPro" id="IPR004919">
    <property type="entry name" value="GmrSD_N"/>
</dbReference>
<dbReference type="PANTHER" id="PTHR39639:SF1">
    <property type="entry name" value="DUF262 DOMAIN-CONTAINING PROTEIN"/>
    <property type="match status" value="1"/>
</dbReference>
<feature type="domain" description="GmrSD restriction endonucleases N-terminal" evidence="1">
    <location>
        <begin position="2"/>
        <end position="132"/>
    </location>
</feature>
<sequence>MEEKQKLIDSMFRDLPLPLFLVAETTNEGLITYELIDGLQRLNAIFAFLENEYPVAGRYFDLDSLADTKLKKDEERLIQREPAFGREESAEFANYTVALSVFRAADEANVEEVFRRINSGGRRLSRQSLRQAGTISPLADLVRVISSRIRGDTSAGESVPLRRMPQLSITNYNLEYGVNVDDIFWVINGILRREDVRESLDEQLVLDILIDCLIEPLSTSGTRIRDDFYNFGDPELGPSKVSMNITNAIDTAGKDHIVDAFMRVYDEIRTVIGANEKKFSTLIDAGSGGRSPRYYHGIFMAFYELIIRERLRVKSYPAAALCLNKIGSSHMSVPGGGGDWTGPTKRATIDSVKGILRSAFEGPIAGDDIATFGYASQLETILSNALVEQQLFDCKQGLFTLADPRSFDENNFKKIAKTMSAMANGGKGFVGYIAIGIADTESDANRVTEMDGVNAILYRGFRVVGIGREALLRGCELNDYWHWLIQKLPSTGLEQALASSIANSARLVPYHGHAVGLFKIQSGDAPNFFDGQLYERSGSDTKLVPQEQYRRVFQAFN</sequence>
<dbReference type="InterPro" id="IPR038461">
    <property type="entry name" value="Schlafen_AlbA_2_dom_sf"/>
</dbReference>
<reference evidence="2 3" key="1">
    <citation type="journal article" date="2022" name="BMC Genomics">
        <title>Comparative genome analysis of mycobacteria focusing on tRNA and non-coding RNA.</title>
        <authorList>
            <person name="Behra P.R.K."/>
            <person name="Pettersson B.M.F."/>
            <person name="Ramesh M."/>
            <person name="Das S."/>
            <person name="Dasgupta S."/>
            <person name="Kirsebom L.A."/>
        </authorList>
    </citation>
    <scope>NUCLEOTIDE SEQUENCE [LARGE SCALE GENOMIC DNA]</scope>
    <source>
        <strain evidence="2 3">DSM 44078</strain>
    </source>
</reference>
<keyword evidence="3" id="KW-1185">Reference proteome</keyword>
<dbReference type="Gene3D" id="3.30.950.30">
    <property type="entry name" value="Schlafen, AAA domain"/>
    <property type="match status" value="1"/>
</dbReference>
<comment type="caution">
    <text evidence="2">The sequence shown here is derived from an EMBL/GenBank/DDBJ whole genome shotgun (WGS) entry which is preliminary data.</text>
</comment>
<dbReference type="Proteomes" id="UP001526201">
    <property type="component" value="Unassembled WGS sequence"/>
</dbReference>
<protein>
    <submittedName>
        <fullName evidence="2">DUF262 domain-containing protein</fullName>
    </submittedName>
</protein>
<evidence type="ECO:0000313" key="2">
    <source>
        <dbReference type="EMBL" id="MCV7224534.1"/>
    </source>
</evidence>